<keyword evidence="3 4" id="KW-0539">Nucleus</keyword>
<keyword evidence="5" id="KW-0010">Activator</keyword>
<name>W1PSZ6_AMBTC</name>
<comment type="similarity">
    <text evidence="2 5">Belongs to the GRF family.</text>
</comment>
<gene>
    <name evidence="9" type="ORF">AMTR_s00040p00189460</name>
</gene>
<keyword evidence="5" id="KW-0804">Transcription</keyword>
<evidence type="ECO:0000259" key="7">
    <source>
        <dbReference type="PROSITE" id="PS51666"/>
    </source>
</evidence>
<feature type="compositionally biased region" description="Polar residues" evidence="6">
    <location>
        <begin position="213"/>
        <end position="223"/>
    </location>
</feature>
<feature type="domain" description="QLQ" evidence="7">
    <location>
        <begin position="71"/>
        <end position="106"/>
    </location>
</feature>
<evidence type="ECO:0000313" key="9">
    <source>
        <dbReference type="EMBL" id="ERN13142.1"/>
    </source>
</evidence>
<comment type="domain">
    <text evidence="5">The QLQ domain and WRC domain may be involved in protein-protein interaction and DNA-binding, respectively.</text>
</comment>
<dbReference type="GO" id="GO:0032502">
    <property type="term" value="P:developmental process"/>
    <property type="evidence" value="ECO:0007669"/>
    <property type="project" value="InterPro"/>
</dbReference>
<comment type="subcellular location">
    <subcellularLocation>
        <location evidence="1 4 5">Nucleus</location>
    </subcellularLocation>
</comment>
<dbReference type="AlphaFoldDB" id="W1PSZ6"/>
<dbReference type="Pfam" id="PF08880">
    <property type="entry name" value="QLQ"/>
    <property type="match status" value="1"/>
</dbReference>
<feature type="compositionally biased region" description="Low complexity" evidence="6">
    <location>
        <begin position="356"/>
        <end position="374"/>
    </location>
</feature>
<feature type="compositionally biased region" description="Basic residues" evidence="6">
    <location>
        <begin position="163"/>
        <end position="172"/>
    </location>
</feature>
<sequence length="414" mass="45200">MDQQWRLHQSEHQQEQSNQPSAKLLKLSDEASEAPPSALPLFVRDSTSVLSLSDAFKSPRLGVMGQVSRSPFNMAQWHELEQQALIFKYMMAGAPVPLDLVLPIRSSVLGLPSFYHPYHHYQPSILQFGRSIDAEPGRCRRTDGKKWRCSREVVNGHKYCERHMHRGRNRSRKPVETVANATASTTATSTIPNNVTASNSNGNISNNPPSKPFTLSPSNSNPLHQPRYASGQNSGSWLPENSFSGREPAGKADGQILRHFFDDWPRSSGHQNPTNPNTDSSSSTHLTISIRASANPSSDFSLKLSTGDSLLPSNNENGNRPTENWMVWESPLAEALRSSTSTPTPSDQIKGGSLWNSTNSLSTTTNSNSCSNRNGASMPNSTATTPTSTRVESSPTSVLHKPYGSISETSSAST</sequence>
<protein>
    <recommendedName>
        <fullName evidence="5">Growth-regulating factor</fullName>
    </recommendedName>
</protein>
<dbReference type="HOGENOM" id="CLU_037902_1_0_1"/>
<dbReference type="GO" id="GO:0005524">
    <property type="term" value="F:ATP binding"/>
    <property type="evidence" value="ECO:0007669"/>
    <property type="project" value="UniProtKB-UniRule"/>
</dbReference>
<reference evidence="10" key="1">
    <citation type="journal article" date="2013" name="Science">
        <title>The Amborella genome and the evolution of flowering plants.</title>
        <authorList>
            <consortium name="Amborella Genome Project"/>
        </authorList>
    </citation>
    <scope>NUCLEOTIDE SEQUENCE [LARGE SCALE GENOMIC DNA]</scope>
</reference>
<keyword evidence="5" id="KW-0805">Transcription regulation</keyword>
<evidence type="ECO:0000313" key="10">
    <source>
        <dbReference type="Proteomes" id="UP000017836"/>
    </source>
</evidence>
<feature type="region of interest" description="Disordered" evidence="6">
    <location>
        <begin position="163"/>
        <end position="250"/>
    </location>
</feature>
<evidence type="ECO:0000256" key="4">
    <source>
        <dbReference type="PROSITE-ProRule" id="PRU01002"/>
    </source>
</evidence>
<feature type="compositionally biased region" description="Low complexity" evidence="6">
    <location>
        <begin position="198"/>
        <end position="208"/>
    </location>
</feature>
<dbReference type="InterPro" id="IPR014977">
    <property type="entry name" value="WRC_dom"/>
</dbReference>
<dbReference type="PROSITE" id="PS51666">
    <property type="entry name" value="QLQ"/>
    <property type="match status" value="1"/>
</dbReference>
<evidence type="ECO:0000256" key="2">
    <source>
        <dbReference type="ARBA" id="ARBA00008122"/>
    </source>
</evidence>
<feature type="region of interest" description="Disordered" evidence="6">
    <location>
        <begin position="1"/>
        <end position="29"/>
    </location>
</feature>
<feature type="short sequence motif" description="Bipartite nuclear localization signal" evidence="4">
    <location>
        <begin position="166"/>
        <end position="173"/>
    </location>
</feature>
<feature type="short sequence motif" description="Bipartite nuclear localization signal" evidence="4">
    <location>
        <begin position="138"/>
        <end position="148"/>
    </location>
</feature>
<feature type="compositionally biased region" description="Polar residues" evidence="6">
    <location>
        <begin position="375"/>
        <end position="397"/>
    </location>
</feature>
<dbReference type="Proteomes" id="UP000017836">
    <property type="component" value="Unassembled WGS sequence"/>
</dbReference>
<dbReference type="eggNOG" id="ENOG502QTJ4">
    <property type="taxonomic scope" value="Eukaryota"/>
</dbReference>
<dbReference type="InterPro" id="IPR031137">
    <property type="entry name" value="GRF"/>
</dbReference>
<dbReference type="PROSITE" id="PS51667">
    <property type="entry name" value="WRC"/>
    <property type="match status" value="1"/>
</dbReference>
<dbReference type="EMBL" id="KI392591">
    <property type="protein sequence ID" value="ERN13142.1"/>
    <property type="molecule type" value="Genomic_DNA"/>
</dbReference>
<feature type="compositionally biased region" description="Low complexity" evidence="6">
    <location>
        <begin position="272"/>
        <end position="284"/>
    </location>
</feature>
<dbReference type="Gramene" id="ERN13142">
    <property type="protein sequence ID" value="ERN13142"/>
    <property type="gene ID" value="AMTR_s00040p00189460"/>
</dbReference>
<evidence type="ECO:0000256" key="5">
    <source>
        <dbReference type="RuleBase" id="RU367127"/>
    </source>
</evidence>
<feature type="compositionally biased region" description="Low complexity" evidence="6">
    <location>
        <begin position="177"/>
        <end position="190"/>
    </location>
</feature>
<dbReference type="KEGG" id="atr:18441380"/>
<dbReference type="OrthoDB" id="1927209at2759"/>
<dbReference type="SMART" id="SM00951">
    <property type="entry name" value="QLQ"/>
    <property type="match status" value="1"/>
</dbReference>
<feature type="compositionally biased region" description="Polar residues" evidence="6">
    <location>
        <begin position="230"/>
        <end position="244"/>
    </location>
</feature>
<proteinExistence type="inferred from homology"/>
<evidence type="ECO:0000256" key="1">
    <source>
        <dbReference type="ARBA" id="ARBA00004123"/>
    </source>
</evidence>
<accession>W1PSZ6</accession>
<feature type="region of interest" description="Disordered" evidence="6">
    <location>
        <begin position="336"/>
        <end position="414"/>
    </location>
</feature>
<dbReference type="GO" id="GO:0005634">
    <property type="term" value="C:nucleus"/>
    <property type="evidence" value="ECO:0007669"/>
    <property type="project" value="UniProtKB-SubCell"/>
</dbReference>
<feature type="domain" description="WRC" evidence="8">
    <location>
        <begin position="133"/>
        <end position="177"/>
    </location>
</feature>
<evidence type="ECO:0000259" key="8">
    <source>
        <dbReference type="PROSITE" id="PS51667"/>
    </source>
</evidence>
<dbReference type="PANTHER" id="PTHR31602:SF63">
    <property type="entry name" value="GROWTH-REGULATING FACTOR 3"/>
    <property type="match status" value="1"/>
</dbReference>
<dbReference type="GO" id="GO:0006355">
    <property type="term" value="P:regulation of DNA-templated transcription"/>
    <property type="evidence" value="ECO:0007669"/>
    <property type="project" value="InterPro"/>
</dbReference>
<feature type="compositionally biased region" description="Polar residues" evidence="6">
    <location>
        <begin position="337"/>
        <end position="347"/>
    </location>
</feature>
<dbReference type="Pfam" id="PF08879">
    <property type="entry name" value="WRC"/>
    <property type="match status" value="1"/>
</dbReference>
<organism evidence="9 10">
    <name type="scientific">Amborella trichopoda</name>
    <dbReference type="NCBI Taxonomy" id="13333"/>
    <lineage>
        <taxon>Eukaryota</taxon>
        <taxon>Viridiplantae</taxon>
        <taxon>Streptophyta</taxon>
        <taxon>Embryophyta</taxon>
        <taxon>Tracheophyta</taxon>
        <taxon>Spermatophyta</taxon>
        <taxon>Magnoliopsida</taxon>
        <taxon>Amborellales</taxon>
        <taxon>Amborellaceae</taxon>
        <taxon>Amborella</taxon>
    </lineage>
</organism>
<evidence type="ECO:0000256" key="6">
    <source>
        <dbReference type="SAM" id="MobiDB-lite"/>
    </source>
</evidence>
<dbReference type="PANTHER" id="PTHR31602">
    <property type="entry name" value="GROWTH-REGULATING FACTOR 5"/>
    <property type="match status" value="1"/>
</dbReference>
<dbReference type="GO" id="GO:0006351">
    <property type="term" value="P:DNA-templated transcription"/>
    <property type="evidence" value="ECO:0007669"/>
    <property type="project" value="UniProtKB-UniRule"/>
</dbReference>
<dbReference type="OMA" id="MICWSSG"/>
<feature type="region of interest" description="Disordered" evidence="6">
    <location>
        <begin position="262"/>
        <end position="285"/>
    </location>
</feature>
<comment type="function">
    <text evidence="5">Transcription activator.</text>
</comment>
<keyword evidence="10" id="KW-1185">Reference proteome</keyword>
<evidence type="ECO:0000256" key="3">
    <source>
        <dbReference type="ARBA" id="ARBA00023242"/>
    </source>
</evidence>
<dbReference type="InterPro" id="IPR014978">
    <property type="entry name" value="Gln-Leu-Gln_QLQ"/>
</dbReference>